<dbReference type="OrthoDB" id="5331758at2"/>
<dbReference type="Proteomes" id="UP000198862">
    <property type="component" value="Unassembled WGS sequence"/>
</dbReference>
<evidence type="ECO:0000313" key="2">
    <source>
        <dbReference type="Proteomes" id="UP000198862"/>
    </source>
</evidence>
<gene>
    <name evidence="1" type="ORF">SAMN02745724_02503</name>
</gene>
<evidence type="ECO:0000313" key="1">
    <source>
        <dbReference type="EMBL" id="SFC76384.1"/>
    </source>
</evidence>
<sequence>MIIGHQQIFFEDAQGGDIGFGPDGLITNENRASEYSQCTDGYDDKEMRKAVKDTPVGDYKFFKNNCQDWVSDVLDNYYKKVFK</sequence>
<name>A0A1I1LTC1_9GAMM</name>
<reference evidence="1 2" key="1">
    <citation type="submission" date="2016-10" db="EMBL/GenBank/DDBJ databases">
        <authorList>
            <person name="de Groot N.N."/>
        </authorList>
    </citation>
    <scope>NUCLEOTIDE SEQUENCE [LARGE SCALE GENOMIC DNA]</scope>
    <source>
        <strain evidence="1 2">DSM 6059</strain>
    </source>
</reference>
<dbReference type="RefSeq" id="WP_091984245.1">
    <property type="nucleotide sequence ID" value="NZ_FOLO01000017.1"/>
</dbReference>
<dbReference type="EMBL" id="FOLO01000017">
    <property type="protein sequence ID" value="SFC76384.1"/>
    <property type="molecule type" value="Genomic_DNA"/>
</dbReference>
<dbReference type="STRING" id="1123010.SAMN02745724_02503"/>
<proteinExistence type="predicted"/>
<keyword evidence="2" id="KW-1185">Reference proteome</keyword>
<organism evidence="1 2">
    <name type="scientific">Pseudoalteromonas denitrificans DSM 6059</name>
    <dbReference type="NCBI Taxonomy" id="1123010"/>
    <lineage>
        <taxon>Bacteria</taxon>
        <taxon>Pseudomonadati</taxon>
        <taxon>Pseudomonadota</taxon>
        <taxon>Gammaproteobacteria</taxon>
        <taxon>Alteromonadales</taxon>
        <taxon>Pseudoalteromonadaceae</taxon>
        <taxon>Pseudoalteromonas</taxon>
    </lineage>
</organism>
<evidence type="ECO:0008006" key="3">
    <source>
        <dbReference type="Google" id="ProtNLM"/>
    </source>
</evidence>
<protein>
    <recommendedName>
        <fullName evidence="3">Lecithin retinol acyltransferase</fullName>
    </recommendedName>
</protein>
<accession>A0A1I1LTC1</accession>
<dbReference type="AlphaFoldDB" id="A0A1I1LTC1"/>